<name>A0A0N9NDQ9_9ACTN</name>
<dbReference type="STRING" id="1136941.ACH46_16885"/>
<feature type="domain" description="Bacterial sugar transferase" evidence="8">
    <location>
        <begin position="289"/>
        <end position="476"/>
    </location>
</feature>
<dbReference type="Proteomes" id="UP000063789">
    <property type="component" value="Chromosome"/>
</dbReference>
<comment type="similarity">
    <text evidence="2">Belongs to the bacterial sugar transferase family.</text>
</comment>
<reference evidence="10" key="1">
    <citation type="submission" date="2015-06" db="EMBL/GenBank/DDBJ databases">
        <title>Complete genome sequence and metabolic analysis of phthalate degradation pathway in Gordonia sp. QH-11.</title>
        <authorList>
            <person name="Jin D."/>
            <person name="Kong X."/>
            <person name="Bai Z."/>
        </authorList>
    </citation>
    <scope>NUCLEOTIDE SEQUENCE [LARGE SCALE GENOMIC DNA]</scope>
    <source>
        <strain evidence="10">QH-11</strain>
    </source>
</reference>
<keyword evidence="10" id="KW-1185">Reference proteome</keyword>
<evidence type="ECO:0000256" key="5">
    <source>
        <dbReference type="ARBA" id="ARBA00022989"/>
    </source>
</evidence>
<evidence type="ECO:0000256" key="2">
    <source>
        <dbReference type="ARBA" id="ARBA00006464"/>
    </source>
</evidence>
<evidence type="ECO:0000256" key="1">
    <source>
        <dbReference type="ARBA" id="ARBA00004141"/>
    </source>
</evidence>
<evidence type="ECO:0000313" key="9">
    <source>
        <dbReference type="EMBL" id="ALG85853.1"/>
    </source>
</evidence>
<dbReference type="AlphaFoldDB" id="A0A0N9NDQ9"/>
<dbReference type="OrthoDB" id="9808602at2"/>
<gene>
    <name evidence="9" type="ORF">ACH46_16885</name>
</gene>
<evidence type="ECO:0000256" key="6">
    <source>
        <dbReference type="ARBA" id="ARBA00023136"/>
    </source>
</evidence>
<dbReference type="InterPro" id="IPR017475">
    <property type="entry name" value="EPS_sugar_tfrase"/>
</dbReference>
<accession>A0A0N9NDQ9</accession>
<feature type="transmembrane region" description="Helical" evidence="7">
    <location>
        <begin position="52"/>
        <end position="70"/>
    </location>
</feature>
<feature type="transmembrane region" description="Helical" evidence="7">
    <location>
        <begin position="21"/>
        <end position="40"/>
    </location>
</feature>
<protein>
    <recommendedName>
        <fullName evidence="8">Bacterial sugar transferase domain-containing protein</fullName>
    </recommendedName>
</protein>
<dbReference type="NCBIfam" id="TIGR03025">
    <property type="entry name" value="EPS_sugtrans"/>
    <property type="match status" value="1"/>
</dbReference>
<dbReference type="KEGG" id="goq:ACH46_16885"/>
<keyword evidence="3" id="KW-0808">Transferase</keyword>
<dbReference type="PANTHER" id="PTHR30576">
    <property type="entry name" value="COLANIC BIOSYNTHESIS UDP-GLUCOSE LIPID CARRIER TRANSFERASE"/>
    <property type="match status" value="1"/>
</dbReference>
<dbReference type="EMBL" id="CP011853">
    <property type="protein sequence ID" value="ALG85853.1"/>
    <property type="molecule type" value="Genomic_DNA"/>
</dbReference>
<feature type="transmembrane region" description="Helical" evidence="7">
    <location>
        <begin position="90"/>
        <end position="110"/>
    </location>
</feature>
<dbReference type="RefSeq" id="WP_062393950.1">
    <property type="nucleotide sequence ID" value="NZ_CP011853.1"/>
</dbReference>
<keyword evidence="6 7" id="KW-0472">Membrane</keyword>
<proteinExistence type="inferred from homology"/>
<comment type="subcellular location">
    <subcellularLocation>
        <location evidence="1">Membrane</location>
        <topology evidence="1">Multi-pass membrane protein</topology>
    </subcellularLocation>
</comment>
<dbReference type="PATRIC" id="fig|1136941.3.peg.3449"/>
<dbReference type="GO" id="GO:0016020">
    <property type="term" value="C:membrane"/>
    <property type="evidence" value="ECO:0007669"/>
    <property type="project" value="UniProtKB-SubCell"/>
</dbReference>
<keyword evidence="5 7" id="KW-1133">Transmembrane helix</keyword>
<organism evidence="9 10">
    <name type="scientific">Gordonia phthalatica</name>
    <dbReference type="NCBI Taxonomy" id="1136941"/>
    <lineage>
        <taxon>Bacteria</taxon>
        <taxon>Bacillati</taxon>
        <taxon>Actinomycetota</taxon>
        <taxon>Actinomycetes</taxon>
        <taxon>Mycobacteriales</taxon>
        <taxon>Gordoniaceae</taxon>
        <taxon>Gordonia</taxon>
    </lineage>
</organism>
<keyword evidence="4 7" id="KW-0812">Transmembrane</keyword>
<evidence type="ECO:0000259" key="8">
    <source>
        <dbReference type="Pfam" id="PF02397"/>
    </source>
</evidence>
<dbReference type="InterPro" id="IPR003362">
    <property type="entry name" value="Bact_transf"/>
</dbReference>
<dbReference type="Pfam" id="PF02397">
    <property type="entry name" value="Bac_transf"/>
    <property type="match status" value="1"/>
</dbReference>
<dbReference type="PANTHER" id="PTHR30576:SF10">
    <property type="entry name" value="SLL5057 PROTEIN"/>
    <property type="match status" value="1"/>
</dbReference>
<feature type="transmembrane region" description="Helical" evidence="7">
    <location>
        <begin position="116"/>
        <end position="136"/>
    </location>
</feature>
<evidence type="ECO:0000313" key="10">
    <source>
        <dbReference type="Proteomes" id="UP000063789"/>
    </source>
</evidence>
<evidence type="ECO:0000256" key="7">
    <source>
        <dbReference type="SAM" id="Phobius"/>
    </source>
</evidence>
<evidence type="ECO:0000256" key="4">
    <source>
        <dbReference type="ARBA" id="ARBA00022692"/>
    </source>
</evidence>
<sequence>MAEAAARRRSWIDWYARGVRIGDVTVLVAVIVVMMTVHLGPAALVEGWNVDFWYSPKVGVALGVVWVICLHSAQSYDRRELGVGHDEYTAVLKASVSAFGVVAAATLVFGANPPRLLIGEVLVAGTAALVLGRWLWRQYVVRVRDSGRWLHRVLLVSDAASARGIVARSFRTPEAGYEIVAVCVPTAAASASTLDVGGRSVPIVEDLSRIGAHIDRFDVDVVGVMNTSDLGIKSVRELSWMVEDRNVDLLVAPSAIDVGVPRVVVRPLAGMSVLQVDSPQYRGANRVLKATFDRLGALVLILVCSPVMLVSAIAIKCSSRGPVFYRAERVGAANRGFTMWKFRTMIDGADAMRPSLQSVNDGNEVLFKMHDDPRVTKVGRFLRRYSLDELPQLFNVVGGSMSLVGPRPPLREEVDRYDAVVTRRLLVRPGMTGLWQVSGRSDLDWQRSVQLDLSYVENWSLAMDGVILLRTLRAVIAPTGAY</sequence>
<evidence type="ECO:0000256" key="3">
    <source>
        <dbReference type="ARBA" id="ARBA00022679"/>
    </source>
</evidence>
<reference evidence="9 10" key="2">
    <citation type="journal article" date="2017" name="Int. J. Syst. Evol. Microbiol.">
        <title>Gordonia phthalatica sp. nov., a di-n-butyl phthalate-degrading bacterium isolated from activated sludge.</title>
        <authorList>
            <person name="Jin D."/>
            <person name="Kong X."/>
            <person name="Jia M."/>
            <person name="Yu X."/>
            <person name="Wang X."/>
            <person name="Zhuang X."/>
            <person name="Deng Y."/>
            <person name="Bai Z."/>
        </authorList>
    </citation>
    <scope>NUCLEOTIDE SEQUENCE [LARGE SCALE GENOMIC DNA]</scope>
    <source>
        <strain evidence="9 10">QH-11</strain>
    </source>
</reference>
<dbReference type="GO" id="GO:0016780">
    <property type="term" value="F:phosphotransferase activity, for other substituted phosphate groups"/>
    <property type="evidence" value="ECO:0007669"/>
    <property type="project" value="TreeGrafter"/>
</dbReference>
<feature type="transmembrane region" description="Helical" evidence="7">
    <location>
        <begin position="295"/>
        <end position="315"/>
    </location>
</feature>